<protein>
    <recommendedName>
        <fullName evidence="6">Myb-like domain-containing protein</fullName>
    </recommendedName>
</protein>
<feature type="region of interest" description="Disordered" evidence="1">
    <location>
        <begin position="661"/>
        <end position="704"/>
    </location>
</feature>
<feature type="domain" description="SANT" evidence="3">
    <location>
        <begin position="709"/>
        <end position="760"/>
    </location>
</feature>
<feature type="compositionally biased region" description="Basic and acidic residues" evidence="1">
    <location>
        <begin position="661"/>
        <end position="672"/>
    </location>
</feature>
<accession>A0A2T9ZGZ6</accession>
<dbReference type="AlphaFoldDB" id="A0A2T9ZGZ6"/>
<gene>
    <name evidence="4" type="ORF">BB560_001669</name>
</gene>
<feature type="compositionally biased region" description="Basic residues" evidence="1">
    <location>
        <begin position="506"/>
        <end position="521"/>
    </location>
</feature>
<feature type="compositionally biased region" description="Polar residues" evidence="1">
    <location>
        <begin position="673"/>
        <end position="682"/>
    </location>
</feature>
<proteinExistence type="predicted"/>
<sequence length="765" mass="89309">MIRSISKSHIVQKKKNYFFRVFNRTLNTYRLNLKKEWAFEHLTFRKSVPVVEEIKVINSASPLKYAANSTFFKDNFKEISEPILNEKEIILPTNKLVISKPQALILFELIKLKSLNESIDISEALSFKSPPSIVKSYYTFLSYIKNEIKSALIDSSTNKKEITIPESDINSQKIWSEDEILLLFLLADIYKKDWNQIAKRMSNNETPELCSAAFSFFLNSRKIDENNLYNSALEKYKKSPKIVFKGKAYESEEYTENIKKTLLYIYKDNLQSLIILNIRRRVFIDRFKSINSSLDDQKLLINPKTLKVVKPYGQMVSILNTEPDDHKTRIKWTKEESKILLVLAKLYKNNWDLISKFFDGKFLPSQCVSHFQYLNILNGHNPNRLTKTEERKIRDFYERIPKIRDSNIHYIMCKNLNVQRSKSQVNVILRRKTPLINGSFLNTKKENNTPYNIYRWSPKETYMLAMACRKYLRVFINVVDESLNQLPELKQPSSPLEISQLSSARGTKKKVSKLKTTRKHTTSPPSELDKLASKVIGAQFELRFIESIISNLSVELSPEELRKDDEIPSPQLGNETVSQYISRVVATRAPYQCIARWQYLKHKYCSRIHIKDFPSVQKEVLSLEQSVGKLGTNWSHLLKYLEHKISNKLFTVYKDNIHEKPSENKKEIEEQVTHPNETTSLSEGRDIKAGKKSDSQLENKTNKKLEKKERKSTWTIDEINKLLSLYGDCGEDWILVSQKLGNKKPYECIKKFNKLKSILSPIFIR</sequence>
<dbReference type="InterPro" id="IPR017884">
    <property type="entry name" value="SANT_dom"/>
</dbReference>
<dbReference type="CDD" id="cd00167">
    <property type="entry name" value="SANT"/>
    <property type="match status" value="1"/>
</dbReference>
<comment type="caution">
    <text evidence="4">The sequence shown here is derived from an EMBL/GenBank/DDBJ whole genome shotgun (WGS) entry which is preliminary data.</text>
</comment>
<reference evidence="4 5" key="1">
    <citation type="journal article" date="2018" name="MBio">
        <title>Comparative Genomics Reveals the Core Gene Toolbox for the Fungus-Insect Symbiosis.</title>
        <authorList>
            <person name="Wang Y."/>
            <person name="Stata M."/>
            <person name="Wang W."/>
            <person name="Stajich J.E."/>
            <person name="White M.M."/>
            <person name="Moncalvo J.M."/>
        </authorList>
    </citation>
    <scope>NUCLEOTIDE SEQUENCE [LARGE SCALE GENOMIC DNA]</scope>
    <source>
        <strain evidence="4 5">SC-DP-2</strain>
    </source>
</reference>
<dbReference type="InterPro" id="IPR009057">
    <property type="entry name" value="Homeodomain-like_sf"/>
</dbReference>
<feature type="compositionally biased region" description="Basic and acidic residues" evidence="1">
    <location>
        <begin position="683"/>
        <end position="704"/>
    </location>
</feature>
<evidence type="ECO:0000313" key="4">
    <source>
        <dbReference type="EMBL" id="PVV03840.1"/>
    </source>
</evidence>
<dbReference type="Gene3D" id="1.10.10.60">
    <property type="entry name" value="Homeodomain-like"/>
    <property type="match status" value="2"/>
</dbReference>
<dbReference type="SUPFAM" id="SSF46689">
    <property type="entry name" value="Homeodomain-like"/>
    <property type="match status" value="3"/>
</dbReference>
<evidence type="ECO:0008006" key="6">
    <source>
        <dbReference type="Google" id="ProtNLM"/>
    </source>
</evidence>
<name>A0A2T9ZGZ6_9FUNG</name>
<feature type="region of interest" description="Disordered" evidence="1">
    <location>
        <begin position="497"/>
        <end position="527"/>
    </location>
</feature>
<keyword evidence="5" id="KW-1185">Reference proteome</keyword>
<feature type="domain" description="Myb-like" evidence="2">
    <location>
        <begin position="706"/>
        <end position="756"/>
    </location>
</feature>
<dbReference type="Pfam" id="PF00249">
    <property type="entry name" value="Myb_DNA-binding"/>
    <property type="match status" value="1"/>
</dbReference>
<dbReference type="Proteomes" id="UP000245609">
    <property type="component" value="Unassembled WGS sequence"/>
</dbReference>
<dbReference type="PROSITE" id="PS51293">
    <property type="entry name" value="SANT"/>
    <property type="match status" value="1"/>
</dbReference>
<dbReference type="SMART" id="SM00717">
    <property type="entry name" value="SANT"/>
    <property type="match status" value="4"/>
</dbReference>
<evidence type="ECO:0000259" key="2">
    <source>
        <dbReference type="PROSITE" id="PS50090"/>
    </source>
</evidence>
<organism evidence="4 5">
    <name type="scientific">Smittium megazygosporum</name>
    <dbReference type="NCBI Taxonomy" id="133381"/>
    <lineage>
        <taxon>Eukaryota</taxon>
        <taxon>Fungi</taxon>
        <taxon>Fungi incertae sedis</taxon>
        <taxon>Zoopagomycota</taxon>
        <taxon>Kickxellomycotina</taxon>
        <taxon>Harpellomycetes</taxon>
        <taxon>Harpellales</taxon>
        <taxon>Legeriomycetaceae</taxon>
        <taxon>Smittium</taxon>
    </lineage>
</organism>
<dbReference type="PROSITE" id="PS50090">
    <property type="entry name" value="MYB_LIKE"/>
    <property type="match status" value="2"/>
</dbReference>
<dbReference type="EMBL" id="MBFS01000186">
    <property type="protein sequence ID" value="PVV03840.1"/>
    <property type="molecule type" value="Genomic_DNA"/>
</dbReference>
<evidence type="ECO:0000259" key="3">
    <source>
        <dbReference type="PROSITE" id="PS51293"/>
    </source>
</evidence>
<dbReference type="Pfam" id="PF13921">
    <property type="entry name" value="Myb_DNA-bind_6"/>
    <property type="match status" value="1"/>
</dbReference>
<dbReference type="InterPro" id="IPR001005">
    <property type="entry name" value="SANT/Myb"/>
</dbReference>
<feature type="domain" description="Myb-like" evidence="2">
    <location>
        <begin position="324"/>
        <end position="375"/>
    </location>
</feature>
<dbReference type="STRING" id="133381.A0A2T9ZGZ6"/>
<evidence type="ECO:0000256" key="1">
    <source>
        <dbReference type="SAM" id="MobiDB-lite"/>
    </source>
</evidence>
<evidence type="ECO:0000313" key="5">
    <source>
        <dbReference type="Proteomes" id="UP000245609"/>
    </source>
</evidence>